<dbReference type="GeneTree" id="ENSGT01030000235385"/>
<evidence type="ECO:0000313" key="2">
    <source>
        <dbReference type="Ensembl" id="ENSGALP00010039758.1"/>
    </source>
</evidence>
<reference evidence="2" key="3">
    <citation type="submission" date="2025-09" db="UniProtKB">
        <authorList>
            <consortium name="Ensembl"/>
        </authorList>
    </citation>
    <scope>IDENTIFICATION</scope>
    <source>
        <strain evidence="2">broiler</strain>
    </source>
</reference>
<dbReference type="PANTHER" id="PTHR45168:SF3">
    <property type="entry name" value="DNAJ HEAT SHOCK PROTEIN FAMILY (HSP40) MEMBER B2"/>
    <property type="match status" value="1"/>
</dbReference>
<reference evidence="2" key="2">
    <citation type="submission" date="2025-08" db="UniProtKB">
        <authorList>
            <consortium name="Ensembl"/>
        </authorList>
    </citation>
    <scope>IDENTIFICATION</scope>
    <source>
        <strain evidence="2">broiler</strain>
    </source>
</reference>
<sequence length="53" mass="5966">LGNFRSVVTSTEVIDGKRITTRKIIENGQEKIEIEEDGQLRSVSINGKDHLKL</sequence>
<dbReference type="GO" id="GO:0051082">
    <property type="term" value="F:unfolded protein binding"/>
    <property type="evidence" value="ECO:0007669"/>
    <property type="project" value="InterPro"/>
</dbReference>
<keyword evidence="3" id="KW-1185">Reference proteome</keyword>
<name>A0A8V1A959_CHICK</name>
<proteinExistence type="predicted"/>
<dbReference type="AlphaFoldDB" id="A0A8V1A959"/>
<dbReference type="OrthoDB" id="10250354at2759"/>
<dbReference type="PANTHER" id="PTHR45168">
    <property type="entry name" value="DNAJ HOMOLOG SUBFAMILY B MEMBER 2"/>
    <property type="match status" value="1"/>
</dbReference>
<dbReference type="GO" id="GO:0030544">
    <property type="term" value="F:Hsp70 protein binding"/>
    <property type="evidence" value="ECO:0007669"/>
    <property type="project" value="InterPro"/>
</dbReference>
<accession>A0A8V1A959</accession>
<gene>
    <name evidence="2" type="primary">DNAJB8</name>
</gene>
<organism evidence="2 3">
    <name type="scientific">Gallus gallus</name>
    <name type="common">Chicken</name>
    <dbReference type="NCBI Taxonomy" id="9031"/>
    <lineage>
        <taxon>Eukaryota</taxon>
        <taxon>Metazoa</taxon>
        <taxon>Chordata</taxon>
        <taxon>Craniata</taxon>
        <taxon>Vertebrata</taxon>
        <taxon>Euteleostomi</taxon>
        <taxon>Archelosauria</taxon>
        <taxon>Archosauria</taxon>
        <taxon>Dinosauria</taxon>
        <taxon>Saurischia</taxon>
        <taxon>Theropoda</taxon>
        <taxon>Coelurosauria</taxon>
        <taxon>Aves</taxon>
        <taxon>Neognathae</taxon>
        <taxon>Galloanserae</taxon>
        <taxon>Galliformes</taxon>
        <taxon>Phasianidae</taxon>
        <taxon>Phasianinae</taxon>
        <taxon>Gallus</taxon>
    </lineage>
</organism>
<dbReference type="InterPro" id="IPR043183">
    <property type="entry name" value="DNJB2/6-like"/>
</dbReference>
<evidence type="ECO:0000256" key="1">
    <source>
        <dbReference type="ARBA" id="ARBA00023186"/>
    </source>
</evidence>
<keyword evidence="1" id="KW-0143">Chaperone</keyword>
<reference evidence="2" key="1">
    <citation type="submission" date="2020-11" db="EMBL/GenBank/DDBJ databases">
        <title>Gallus gallus (Chicken) genome, bGalGal1, GRCg7b, maternal haplotype autosomes + Z &amp; W.</title>
        <authorList>
            <person name="Warren W."/>
            <person name="Formenti G."/>
            <person name="Fedrigo O."/>
            <person name="Haase B."/>
            <person name="Mountcastle J."/>
            <person name="Balacco J."/>
            <person name="Tracey A."/>
            <person name="Schneider V."/>
            <person name="Okimoto R."/>
            <person name="Cheng H."/>
            <person name="Hawken R."/>
            <person name="Howe K."/>
            <person name="Jarvis E.D."/>
        </authorList>
    </citation>
    <scope>NUCLEOTIDE SEQUENCE [LARGE SCALE GENOMIC DNA]</scope>
    <source>
        <strain evidence="2">Broiler</strain>
    </source>
</reference>
<dbReference type="Ensembl" id="ENSGALT00010065313.1">
    <property type="protein sequence ID" value="ENSGALP00010039758.1"/>
    <property type="gene ID" value="ENSGALG00010026925.1"/>
</dbReference>
<dbReference type="Proteomes" id="UP000000539">
    <property type="component" value="Chromosome 12"/>
</dbReference>
<protein>
    <submittedName>
        <fullName evidence="2">DnaJ heat shock protein family (Hsp40) member B8</fullName>
    </submittedName>
</protein>
<evidence type="ECO:0000313" key="3">
    <source>
        <dbReference type="Proteomes" id="UP000000539"/>
    </source>
</evidence>